<evidence type="ECO:0000313" key="1">
    <source>
        <dbReference type="EMBL" id="GIX88252.1"/>
    </source>
</evidence>
<comment type="caution">
    <text evidence="1">The sequence shown here is derived from an EMBL/GenBank/DDBJ whole genome shotgun (WGS) entry which is preliminary data.</text>
</comment>
<gene>
    <name evidence="1" type="ORF">CEXT_785471</name>
</gene>
<dbReference type="Proteomes" id="UP001054945">
    <property type="component" value="Unassembled WGS sequence"/>
</dbReference>
<name>A0AAV4NTS3_CAEEX</name>
<reference evidence="1 2" key="1">
    <citation type="submission" date="2021-06" db="EMBL/GenBank/DDBJ databases">
        <title>Caerostris extrusa draft genome.</title>
        <authorList>
            <person name="Kono N."/>
            <person name="Arakawa K."/>
        </authorList>
    </citation>
    <scope>NUCLEOTIDE SEQUENCE [LARGE SCALE GENOMIC DNA]</scope>
</reference>
<protein>
    <submittedName>
        <fullName evidence="1">Uncharacterized protein</fullName>
    </submittedName>
</protein>
<proteinExistence type="predicted"/>
<accession>A0AAV4NTS3</accession>
<evidence type="ECO:0000313" key="2">
    <source>
        <dbReference type="Proteomes" id="UP001054945"/>
    </source>
</evidence>
<keyword evidence="2" id="KW-1185">Reference proteome</keyword>
<dbReference type="AlphaFoldDB" id="A0AAV4NTS3"/>
<sequence length="92" mass="10715">MGGKLFPNGSQWWIHGNEEVVPLTKSAFFNPLHCDCKIKWMLCFPDADVEGTCDTPEDYENLDIVETYHLLVEECGIDDNRQNDTRRRIGYY</sequence>
<dbReference type="EMBL" id="BPLR01021305">
    <property type="protein sequence ID" value="GIX88252.1"/>
    <property type="molecule type" value="Genomic_DNA"/>
</dbReference>
<organism evidence="1 2">
    <name type="scientific">Caerostris extrusa</name>
    <name type="common">Bark spider</name>
    <name type="synonym">Caerostris bankana</name>
    <dbReference type="NCBI Taxonomy" id="172846"/>
    <lineage>
        <taxon>Eukaryota</taxon>
        <taxon>Metazoa</taxon>
        <taxon>Ecdysozoa</taxon>
        <taxon>Arthropoda</taxon>
        <taxon>Chelicerata</taxon>
        <taxon>Arachnida</taxon>
        <taxon>Araneae</taxon>
        <taxon>Araneomorphae</taxon>
        <taxon>Entelegynae</taxon>
        <taxon>Araneoidea</taxon>
        <taxon>Araneidae</taxon>
        <taxon>Caerostris</taxon>
    </lineage>
</organism>